<dbReference type="AlphaFoldDB" id="A0A7G1HU23"/>
<evidence type="ECO:0000256" key="2">
    <source>
        <dbReference type="ARBA" id="ARBA00022801"/>
    </source>
</evidence>
<comment type="similarity">
    <text evidence="1">Belongs to the glycosyl hydrolase 27 family.</text>
</comment>
<proteinExistence type="inferred from homology"/>
<evidence type="ECO:0000313" key="5">
    <source>
        <dbReference type="Proteomes" id="UP000594042"/>
    </source>
</evidence>
<keyword evidence="5" id="KW-1185">Reference proteome</keyword>
<evidence type="ECO:0000256" key="3">
    <source>
        <dbReference type="ARBA" id="ARBA00023295"/>
    </source>
</evidence>
<sequence length="691" mass="77800">MKTGTILFLSILILSAFSLRAGAVTIKNRGWRITYDEQAKSFDYDYKGLRIFANARPEATCDIPGIGTKTLTPASFATMQYTRNKVDDNFGKGTCHTFRFSGTSASVALVQKIYTYDKRPYILTEVELTGDAGISSNYLAPVVTETSVAWFPRSEQNRMLFVPWDNDGFIRYECHKLTGELTSYEVTSLYHGDSRKGVVLGSVEHDTWKSAVRVKSADNGTVEQLCCYSGASSDITRDKLPHGKVKGNSVKSAKMMLGVFDDWREGMNAYGEANTCVLPIRSTWTQGAPVGWNSWAVLANHLNYKAAADASDFFRNTLYPKGFHNRQGKVVLDLDSFWDNMSEDQLRQYVRKCEENGQIPGIYWCPFSYWGDNGDSYVEGTQNKYKYKDCFLYVNGKPHKQGGYCVDPTHPAIKERMAYQFKKFKEWGFKYVKLDFVTNGAVQGDSYYDKNVTTGTQAYNQGFSYLLGLAGDDMFLSLSIAPLFPYQYGNSRRISCDAWGTIGHSEYVMNALSYGWWTDKLFQYNDPDHIVLQKDGETEGENRARITTGVVTGMILLGDNFSTDEPSKTGNPKLSIERAVQLLDNKDILALASLERSFMPVYGYKSFRGTHYGAESVFMLRDGHHLYVACFNYGAEGDLSDSVSMEALDIDPRKVVSVKELWTGRSVAVENGELHYDIPGKDARIYRITLE</sequence>
<organism evidence="4 5">
    <name type="scientific">Coprobacter secundus subsp. similis</name>
    <dbReference type="NCBI Taxonomy" id="2751153"/>
    <lineage>
        <taxon>Bacteria</taxon>
        <taxon>Pseudomonadati</taxon>
        <taxon>Bacteroidota</taxon>
        <taxon>Bacteroidia</taxon>
        <taxon>Bacteroidales</taxon>
        <taxon>Barnesiellaceae</taxon>
        <taxon>Coprobacter</taxon>
    </lineage>
</organism>
<protein>
    <submittedName>
        <fullName evidence="4">Alpha-galactosidase</fullName>
    </submittedName>
</protein>
<reference evidence="5" key="1">
    <citation type="submission" date="2020-07" db="EMBL/GenBank/DDBJ databases">
        <title>Complete genome sequencing of Coprobacter sp. strain 2CBH44.</title>
        <authorList>
            <person name="Sakamoto M."/>
            <person name="Murakami T."/>
            <person name="Mori H."/>
        </authorList>
    </citation>
    <scope>NUCLEOTIDE SEQUENCE [LARGE SCALE GENOMIC DNA]</scope>
    <source>
        <strain evidence="5">2CBH44</strain>
    </source>
</reference>
<dbReference type="KEGG" id="copr:Cop2CBH44_02770"/>
<dbReference type="Proteomes" id="UP000594042">
    <property type="component" value="Chromosome"/>
</dbReference>
<dbReference type="EMBL" id="AP023322">
    <property type="protein sequence ID" value="BCI61924.1"/>
    <property type="molecule type" value="Genomic_DNA"/>
</dbReference>
<evidence type="ECO:0000256" key="1">
    <source>
        <dbReference type="ARBA" id="ARBA00009743"/>
    </source>
</evidence>
<dbReference type="RefSeq" id="WP_200755403.1">
    <property type="nucleotide sequence ID" value="NZ_AP023322.1"/>
</dbReference>
<keyword evidence="3" id="KW-0326">Glycosidase</keyword>
<dbReference type="PANTHER" id="PTHR11452:SF75">
    <property type="entry name" value="ALPHA-GALACTOSIDASE MEL1"/>
    <property type="match status" value="1"/>
</dbReference>
<evidence type="ECO:0000313" key="4">
    <source>
        <dbReference type="EMBL" id="BCI61924.1"/>
    </source>
</evidence>
<gene>
    <name evidence="4" type="ORF">Cop2CBH44_02770</name>
</gene>
<dbReference type="SUPFAM" id="SSF51445">
    <property type="entry name" value="(Trans)glycosidases"/>
    <property type="match status" value="1"/>
</dbReference>
<keyword evidence="2" id="KW-0378">Hydrolase</keyword>
<dbReference type="GO" id="GO:0004553">
    <property type="term" value="F:hydrolase activity, hydrolyzing O-glycosyl compounds"/>
    <property type="evidence" value="ECO:0007669"/>
    <property type="project" value="InterPro"/>
</dbReference>
<dbReference type="InterPro" id="IPR013785">
    <property type="entry name" value="Aldolase_TIM"/>
</dbReference>
<accession>A0A7G1HU23</accession>
<dbReference type="InterPro" id="IPR017853">
    <property type="entry name" value="GH"/>
</dbReference>
<dbReference type="PANTHER" id="PTHR11452">
    <property type="entry name" value="ALPHA-GALACTOSIDASE/ALPHA-N-ACETYLGALACTOSAMINIDASE"/>
    <property type="match status" value="1"/>
</dbReference>
<dbReference type="InterPro" id="IPR002241">
    <property type="entry name" value="Glyco_hydro_27"/>
</dbReference>
<dbReference type="GO" id="GO:0005975">
    <property type="term" value="P:carbohydrate metabolic process"/>
    <property type="evidence" value="ECO:0007669"/>
    <property type="project" value="InterPro"/>
</dbReference>
<name>A0A7G1HU23_9BACT</name>
<dbReference type="Gene3D" id="3.20.20.70">
    <property type="entry name" value="Aldolase class I"/>
    <property type="match status" value="1"/>
</dbReference>